<dbReference type="Gene3D" id="3.40.50.1820">
    <property type="entry name" value="alpha/beta hydrolase"/>
    <property type="match status" value="1"/>
</dbReference>
<evidence type="ECO:0000256" key="5">
    <source>
        <dbReference type="ARBA" id="ARBA00022801"/>
    </source>
</evidence>
<dbReference type="EC" id="3.1.2.22" evidence="2"/>
<dbReference type="EMBL" id="CASHTH010001072">
    <property type="protein sequence ID" value="CAI8010954.1"/>
    <property type="molecule type" value="Genomic_DNA"/>
</dbReference>
<evidence type="ECO:0000313" key="10">
    <source>
        <dbReference type="Proteomes" id="UP001174909"/>
    </source>
</evidence>
<protein>
    <recommendedName>
        <fullName evidence="3">Palmitoyl-protein thioesterase 1</fullName>
        <ecNumber evidence="2">3.1.2.22</ecNumber>
    </recommendedName>
    <alternativeName>
        <fullName evidence="8">Palmitoyl-protein hydrolase 1</fullName>
    </alternativeName>
</protein>
<dbReference type="InterPro" id="IPR029058">
    <property type="entry name" value="AB_hydrolase_fold"/>
</dbReference>
<keyword evidence="10" id="KW-1185">Reference proteome</keyword>
<comment type="similarity">
    <text evidence="1">Belongs to the palmitoyl-protein thioesterase family.</text>
</comment>
<evidence type="ECO:0000256" key="8">
    <source>
        <dbReference type="ARBA" id="ARBA00031934"/>
    </source>
</evidence>
<keyword evidence="5" id="KW-0378">Hydrolase</keyword>
<reference evidence="9" key="1">
    <citation type="submission" date="2023-03" db="EMBL/GenBank/DDBJ databases">
        <authorList>
            <person name="Steffen K."/>
            <person name="Cardenas P."/>
        </authorList>
    </citation>
    <scope>NUCLEOTIDE SEQUENCE</scope>
</reference>
<organism evidence="9 10">
    <name type="scientific">Geodia barretti</name>
    <name type="common">Barrett's horny sponge</name>
    <dbReference type="NCBI Taxonomy" id="519541"/>
    <lineage>
        <taxon>Eukaryota</taxon>
        <taxon>Metazoa</taxon>
        <taxon>Porifera</taxon>
        <taxon>Demospongiae</taxon>
        <taxon>Heteroscleromorpha</taxon>
        <taxon>Tetractinellida</taxon>
        <taxon>Astrophorina</taxon>
        <taxon>Geodiidae</taxon>
        <taxon>Geodia</taxon>
    </lineage>
</organism>
<evidence type="ECO:0000256" key="1">
    <source>
        <dbReference type="ARBA" id="ARBA00010758"/>
    </source>
</evidence>
<evidence type="ECO:0000313" key="9">
    <source>
        <dbReference type="EMBL" id="CAI8010954.1"/>
    </source>
</evidence>
<dbReference type="Pfam" id="PF02089">
    <property type="entry name" value="Palm_thioest"/>
    <property type="match status" value="1"/>
</dbReference>
<dbReference type="SUPFAM" id="SSF53474">
    <property type="entry name" value="alpha/beta-Hydrolases"/>
    <property type="match status" value="1"/>
</dbReference>
<keyword evidence="7" id="KW-0325">Glycoprotein</keyword>
<evidence type="ECO:0000256" key="2">
    <source>
        <dbReference type="ARBA" id="ARBA00012423"/>
    </source>
</evidence>
<sequence length="158" mass="18062">MGFGQGGLFLRALVQRCGKVRVRNLISVGGPQQGSYGLPYCPGNNASLCRVVHHTVMKHGVYTPGVQKLITVAQYWQDPKYEEKYEKDCIFLPDLNQMNVTNPVYKERIVTLTNFVLVKLELDRVVNPTESEWFGFYKPGQRKTFTLLKRATYGKRIC</sequence>
<keyword evidence="4" id="KW-0732">Signal</keyword>
<dbReference type="GO" id="GO:0005764">
    <property type="term" value="C:lysosome"/>
    <property type="evidence" value="ECO:0007669"/>
    <property type="project" value="TreeGrafter"/>
</dbReference>
<dbReference type="Proteomes" id="UP001174909">
    <property type="component" value="Unassembled WGS sequence"/>
</dbReference>
<proteinExistence type="inferred from homology"/>
<accession>A0AA35RGU8</accession>
<gene>
    <name evidence="9" type="ORF">GBAR_LOCUS7137</name>
</gene>
<keyword evidence="6" id="KW-1015">Disulfide bond</keyword>
<evidence type="ECO:0000256" key="7">
    <source>
        <dbReference type="ARBA" id="ARBA00023180"/>
    </source>
</evidence>
<dbReference type="PRINTS" id="PR00414">
    <property type="entry name" value="PPTHIESTRASE"/>
</dbReference>
<evidence type="ECO:0000256" key="3">
    <source>
        <dbReference type="ARBA" id="ARBA00014212"/>
    </source>
</evidence>
<name>A0AA35RGU8_GEOBA</name>
<dbReference type="InterPro" id="IPR002472">
    <property type="entry name" value="Palm_thioest"/>
</dbReference>
<dbReference type="GO" id="GO:0008474">
    <property type="term" value="F:palmitoyl-(protein) hydrolase activity"/>
    <property type="evidence" value="ECO:0007669"/>
    <property type="project" value="UniProtKB-EC"/>
</dbReference>
<evidence type="ECO:0000256" key="6">
    <source>
        <dbReference type="ARBA" id="ARBA00023157"/>
    </source>
</evidence>
<dbReference type="PANTHER" id="PTHR11247">
    <property type="entry name" value="PALMITOYL-PROTEIN THIOESTERASE/DOLICHYLDIPHOSPHATASE 1"/>
    <property type="match status" value="1"/>
</dbReference>
<comment type="caution">
    <text evidence="9">The sequence shown here is derived from an EMBL/GenBank/DDBJ whole genome shotgun (WGS) entry which is preliminary data.</text>
</comment>
<dbReference type="PANTHER" id="PTHR11247:SF8">
    <property type="entry name" value="PALMITOYL-PROTEIN THIOESTERASE 1"/>
    <property type="match status" value="1"/>
</dbReference>
<evidence type="ECO:0000256" key="4">
    <source>
        <dbReference type="ARBA" id="ARBA00022729"/>
    </source>
</evidence>
<dbReference type="AlphaFoldDB" id="A0AA35RGU8"/>